<sequence length="128" mass="14566">MKIEHVGLYVRDLEGARQFFQDYFQAASNSLYHNPKTGFSSYFLTFASGARLEIMTREHDLADAKEDLYQTGYHHLAFALGSQEEVNRLTARLERDGYPVLSGPRVTGDGYYESCIQAFEGNQIELTI</sequence>
<dbReference type="EMBL" id="QFAY01000002">
    <property type="protein sequence ID" value="MBP2619947.1"/>
    <property type="molecule type" value="Genomic_DNA"/>
</dbReference>
<evidence type="ECO:0000313" key="3">
    <source>
        <dbReference type="Proteomes" id="UP001519349"/>
    </source>
</evidence>
<dbReference type="InterPro" id="IPR029068">
    <property type="entry name" value="Glyas_Bleomycin-R_OHBP_Dase"/>
</dbReference>
<reference evidence="2 3" key="1">
    <citation type="submission" date="2018-05" db="EMBL/GenBank/DDBJ databases">
        <title>Draft genome sequence of Streptococcus panodentis CCUG 70867T.</title>
        <authorList>
            <person name="Salva-Serra F."/>
            <person name="Mendez V."/>
            <person name="Jaen-Luchoro D."/>
            <person name="Gonzales-Siles L."/>
            <person name="Karlsson R."/>
            <person name="Engstrom-Jakobsson H."/>
            <person name="Busquets A."/>
            <person name="Gomila M."/>
            <person name="Pineiro-Iglesias B."/>
            <person name="Bennasar-Figueras A."/>
            <person name="Seeger M."/>
            <person name="Moore E."/>
        </authorList>
    </citation>
    <scope>NUCLEOTIDE SEQUENCE [LARGE SCALE GENOMIC DNA]</scope>
    <source>
        <strain evidence="2 3">CCUG 70867</strain>
    </source>
</reference>
<dbReference type="Proteomes" id="UP001519349">
    <property type="component" value="Unassembled WGS sequence"/>
</dbReference>
<proteinExistence type="predicted"/>
<keyword evidence="3" id="KW-1185">Reference proteome</keyword>
<name>A0ABS5ATP3_9STRE</name>
<protein>
    <submittedName>
        <fullName evidence="2">Glyoxalase</fullName>
    </submittedName>
</protein>
<accession>A0ABS5ATP3</accession>
<dbReference type="Pfam" id="PF00903">
    <property type="entry name" value="Glyoxalase"/>
    <property type="match status" value="1"/>
</dbReference>
<organism evidence="2 3">
    <name type="scientific">Streptococcus panodentis</name>
    <dbReference type="NCBI Taxonomy" id="1581472"/>
    <lineage>
        <taxon>Bacteria</taxon>
        <taxon>Bacillati</taxon>
        <taxon>Bacillota</taxon>
        <taxon>Bacilli</taxon>
        <taxon>Lactobacillales</taxon>
        <taxon>Streptococcaceae</taxon>
        <taxon>Streptococcus</taxon>
    </lineage>
</organism>
<dbReference type="RefSeq" id="WP_209550604.1">
    <property type="nucleotide sequence ID" value="NZ_QFAY01000002.1"/>
</dbReference>
<gene>
    <name evidence="2" type="ORF">DHL47_01080</name>
</gene>
<evidence type="ECO:0000313" key="2">
    <source>
        <dbReference type="EMBL" id="MBP2619947.1"/>
    </source>
</evidence>
<dbReference type="PANTHER" id="PTHR36113">
    <property type="entry name" value="LYASE, PUTATIVE-RELATED-RELATED"/>
    <property type="match status" value="1"/>
</dbReference>
<comment type="caution">
    <text evidence="2">The sequence shown here is derived from an EMBL/GenBank/DDBJ whole genome shotgun (WGS) entry which is preliminary data.</text>
</comment>
<dbReference type="InterPro" id="IPR051332">
    <property type="entry name" value="Fosfomycin_Res_Enzymes"/>
</dbReference>
<dbReference type="PROSITE" id="PS51819">
    <property type="entry name" value="VOC"/>
    <property type="match status" value="1"/>
</dbReference>
<dbReference type="SUPFAM" id="SSF54593">
    <property type="entry name" value="Glyoxalase/Bleomycin resistance protein/Dihydroxybiphenyl dioxygenase"/>
    <property type="match status" value="1"/>
</dbReference>
<evidence type="ECO:0000259" key="1">
    <source>
        <dbReference type="PROSITE" id="PS51819"/>
    </source>
</evidence>
<dbReference type="Gene3D" id="3.10.180.10">
    <property type="entry name" value="2,3-Dihydroxybiphenyl 1,2-Dioxygenase, domain 1"/>
    <property type="match status" value="1"/>
</dbReference>
<dbReference type="InterPro" id="IPR004360">
    <property type="entry name" value="Glyas_Fos-R_dOase_dom"/>
</dbReference>
<dbReference type="PANTHER" id="PTHR36113:SF1">
    <property type="entry name" value="GLYOXALASE_BLEOMYCIN RESISTANCE PROTEIN_DIOXYGENASE"/>
    <property type="match status" value="1"/>
</dbReference>
<dbReference type="InterPro" id="IPR037523">
    <property type="entry name" value="VOC_core"/>
</dbReference>
<feature type="domain" description="VOC" evidence="1">
    <location>
        <begin position="2"/>
        <end position="128"/>
    </location>
</feature>